<sequence length="180" mass="19480">MPTLLAKGAATLKLEHLRYQLAPTGGAVLHCIVLDCSASMLRGQRLSKAKGLLQAWVDHCYQRRESLTLIGFSGQGAYVLKAPGKAAAFNHAWISAITGGGATPIQAALALAERLLAKHKEPIALWLLSDVRFSQLPPRPSFAAQTTLIDFDQGARTLGRAQKLAQLWQADCIDVDELIR</sequence>
<proteinExistence type="predicted"/>
<accession>A0A562IYB5</accession>
<evidence type="ECO:0000313" key="2">
    <source>
        <dbReference type="EMBL" id="TWH75957.1"/>
    </source>
</evidence>
<reference evidence="2 3" key="1">
    <citation type="submission" date="2019-07" db="EMBL/GenBank/DDBJ databases">
        <title>Genomic Encyclopedia of Type Strains, Phase I: the one thousand microbial genomes (KMG-I) project.</title>
        <authorList>
            <person name="Kyrpides N."/>
        </authorList>
    </citation>
    <scope>NUCLEOTIDE SEQUENCE [LARGE SCALE GENOMIC DNA]</scope>
    <source>
        <strain evidence="2 3">DSM 375</strain>
    </source>
</reference>
<dbReference type="SUPFAM" id="SSF53300">
    <property type="entry name" value="vWA-like"/>
    <property type="match status" value="1"/>
</dbReference>
<dbReference type="RefSeq" id="WP_211354833.1">
    <property type="nucleotide sequence ID" value="NZ_VLKG01000004.1"/>
</dbReference>
<comment type="caution">
    <text evidence="2">The sequence shown here is derived from an EMBL/GenBank/DDBJ whole genome shotgun (WGS) entry which is preliminary data.</text>
</comment>
<dbReference type="EMBL" id="VLKG01000004">
    <property type="protein sequence ID" value="TWH75957.1"/>
    <property type="molecule type" value="Genomic_DNA"/>
</dbReference>
<gene>
    <name evidence="2" type="ORF">LX59_01467</name>
</gene>
<name>A0A562IYB5_9GAMM</name>
<organism evidence="2 3">
    <name type="scientific">Azomonas agilis</name>
    <dbReference type="NCBI Taxonomy" id="116849"/>
    <lineage>
        <taxon>Bacteria</taxon>
        <taxon>Pseudomonadati</taxon>
        <taxon>Pseudomonadota</taxon>
        <taxon>Gammaproteobacteria</taxon>
        <taxon>Pseudomonadales</taxon>
        <taxon>Pseudomonadaceae</taxon>
        <taxon>Azomonas</taxon>
    </lineage>
</organism>
<dbReference type="Proteomes" id="UP000319627">
    <property type="component" value="Unassembled WGS sequence"/>
</dbReference>
<evidence type="ECO:0000259" key="1">
    <source>
        <dbReference type="Pfam" id="PF13519"/>
    </source>
</evidence>
<feature type="domain" description="VWFA" evidence="1">
    <location>
        <begin position="32"/>
        <end position="120"/>
    </location>
</feature>
<protein>
    <submittedName>
        <fullName evidence="2">Magnesium chelatase subunit ChlD-like protein</fullName>
    </submittedName>
</protein>
<dbReference type="Pfam" id="PF13519">
    <property type="entry name" value="VWA_2"/>
    <property type="match status" value="1"/>
</dbReference>
<dbReference type="InterPro" id="IPR036465">
    <property type="entry name" value="vWFA_dom_sf"/>
</dbReference>
<dbReference type="AlphaFoldDB" id="A0A562IYB5"/>
<dbReference type="Gene3D" id="3.40.50.410">
    <property type="entry name" value="von Willebrand factor, type A domain"/>
    <property type="match status" value="1"/>
</dbReference>
<keyword evidence="3" id="KW-1185">Reference proteome</keyword>
<evidence type="ECO:0000313" key="3">
    <source>
        <dbReference type="Proteomes" id="UP000319627"/>
    </source>
</evidence>
<dbReference type="InterPro" id="IPR002035">
    <property type="entry name" value="VWF_A"/>
</dbReference>